<evidence type="ECO:0000256" key="9">
    <source>
        <dbReference type="ARBA" id="ARBA00022989"/>
    </source>
</evidence>
<dbReference type="EMBL" id="JAQQWI010000017">
    <property type="protein sequence ID" value="KAK8006156.1"/>
    <property type="molecule type" value="Genomic_DNA"/>
</dbReference>
<dbReference type="PANTHER" id="PTHR13462">
    <property type="entry name" value="CALCIUM UNIPORTER PROTEIN, MITOCHONDRIAL"/>
    <property type="match status" value="1"/>
</dbReference>
<keyword evidence="12 17" id="KW-0472">Membrane</keyword>
<comment type="subunit">
    <text evidence="15">Homotetramer, assembles in a dimer or dimers configuration with two interfaces.</text>
</comment>
<evidence type="ECO:0000256" key="5">
    <source>
        <dbReference type="ARBA" id="ARBA00022673"/>
    </source>
</evidence>
<evidence type="ECO:0000256" key="12">
    <source>
        <dbReference type="ARBA" id="ARBA00023136"/>
    </source>
</evidence>
<keyword evidence="13 17" id="KW-0407">Ion channel</keyword>
<keyword evidence="4 17" id="KW-0109">Calcium transport</keyword>
<evidence type="ECO:0000256" key="10">
    <source>
        <dbReference type="ARBA" id="ARBA00023065"/>
    </source>
</evidence>
<keyword evidence="3 17" id="KW-0813">Transport</keyword>
<comment type="catalytic activity">
    <reaction evidence="14">
        <text>Ca(2+)(in) = Ca(2+)(out)</text>
        <dbReference type="Rhea" id="RHEA:29671"/>
        <dbReference type="ChEBI" id="CHEBI:29108"/>
    </reaction>
</comment>
<evidence type="ECO:0000313" key="20">
    <source>
        <dbReference type="EMBL" id="KAK8006156.1"/>
    </source>
</evidence>
<feature type="transmembrane region" description="Helical" evidence="17">
    <location>
        <begin position="362"/>
        <end position="381"/>
    </location>
</feature>
<evidence type="ECO:0000256" key="7">
    <source>
        <dbReference type="ARBA" id="ARBA00022792"/>
    </source>
</evidence>
<accession>A0ABR1R9V2</accession>
<comment type="subcellular location">
    <subcellularLocation>
        <location evidence="1 17">Mitochondrion inner membrane</location>
        <topology evidence="1 17">Multi-pass membrane protein</topology>
    </subcellularLocation>
</comment>
<keyword evidence="21" id="KW-1185">Reference proteome</keyword>
<dbReference type="PANTHER" id="PTHR13462:SF10">
    <property type="entry name" value="CALCIUM UNIPORTER PROTEIN, MITOCHONDRIAL"/>
    <property type="match status" value="1"/>
</dbReference>
<comment type="function">
    <text evidence="17">Mitochondrial inner membrane calcium uniporter that mediates calcium uptake into mitochondria. Mitochondrial calcium homeostasis plays key roles in cellular physiology and regulates cell bioenergetics, cytoplasmic calcium signals and activation of cell death pathways.</text>
</comment>
<dbReference type="Pfam" id="PF04678">
    <property type="entry name" value="MCU"/>
    <property type="match status" value="1"/>
</dbReference>
<dbReference type="Proteomes" id="UP001396898">
    <property type="component" value="Unassembled WGS sequence"/>
</dbReference>
<feature type="transmembrane region" description="Helical" evidence="17">
    <location>
        <begin position="330"/>
        <end position="350"/>
    </location>
</feature>
<evidence type="ECO:0000256" key="15">
    <source>
        <dbReference type="ARBA" id="ARBA00044966"/>
    </source>
</evidence>
<sequence>MSFVLRRGCGQLTSTALRPLRQSPVLSSRSVAWKLQQPRASPITWLRMNSSAAGEAIGDASKPKKDLQDETAKEANQRDVDRHESEVNWGMEAAVKQQIRRPWQREGADKPPVDLEAKKMNKTMTKGKLLTTPTRLLKLIIPLPADATHDEKGNKGEFRSIGQNEDIQPLALLIHPQQPLSYLERLIQAELPPVFDEDGKEKMPSVYFRAEASEKDASGNVINKNQKSANIASASGLGHEGADTPQEHKDWVRWSSSTEIGDFIRDAARGREFAIGITGHDTELRVSVPSFNDRTHYMRVRLRRMSQRIGDLAKIKEDCDMLAHRAAHRLAKAGFGLLSTWWGAVYFLTFHTDLGWDMMEPVTYLAGLTTIMGGYLYFLFISKDLSYRAALNMTITRRQNTLYEARGFDPQKWEALVQDANGLRNEIKIVAAEYDVEYDETKDLGNEEVQEVLDHEKDKRRGAKEEVDEDDDEDRRKPKDKKDKKKNNNNTGE</sequence>
<keyword evidence="10 17" id="KW-0406">Ion transport</keyword>
<keyword evidence="11 17" id="KW-0496">Mitochondrion</keyword>
<evidence type="ECO:0000256" key="14">
    <source>
        <dbReference type="ARBA" id="ARBA00036634"/>
    </source>
</evidence>
<evidence type="ECO:0000313" key="21">
    <source>
        <dbReference type="Proteomes" id="UP001396898"/>
    </source>
</evidence>
<proteinExistence type="inferred from homology"/>
<protein>
    <recommendedName>
        <fullName evidence="17">Calcium uniporter protein</fullName>
    </recommendedName>
</protein>
<keyword evidence="6 17" id="KW-0812">Transmembrane</keyword>
<evidence type="ECO:0000256" key="8">
    <source>
        <dbReference type="ARBA" id="ARBA00022837"/>
    </source>
</evidence>
<keyword evidence="5 17" id="KW-0107">Calcium channel</keyword>
<comment type="similarity">
    <text evidence="2 17">Belongs to the MCU (TC 1.A.77) family.</text>
</comment>
<evidence type="ECO:0000256" key="13">
    <source>
        <dbReference type="ARBA" id="ARBA00023303"/>
    </source>
</evidence>
<keyword evidence="9 17" id="KW-1133">Transmembrane helix</keyword>
<evidence type="ECO:0000256" key="18">
    <source>
        <dbReference type="SAM" id="MobiDB-lite"/>
    </source>
</evidence>
<feature type="region of interest" description="Disordered" evidence="18">
    <location>
        <begin position="445"/>
        <end position="493"/>
    </location>
</feature>
<comment type="caution">
    <text evidence="20">The sequence shown here is derived from an EMBL/GenBank/DDBJ whole genome shotgun (WGS) entry which is preliminary data.</text>
</comment>
<feature type="compositionally biased region" description="Basic and acidic residues" evidence="18">
    <location>
        <begin position="452"/>
        <end position="465"/>
    </location>
</feature>
<reference evidence="20 21" key="1">
    <citation type="submission" date="2023-01" db="EMBL/GenBank/DDBJ databases">
        <title>Analysis of 21 Apiospora genomes using comparative genomics revels a genus with tremendous synthesis potential of carbohydrate active enzymes and secondary metabolites.</title>
        <authorList>
            <person name="Sorensen T."/>
        </authorList>
    </citation>
    <scope>NUCLEOTIDE SEQUENCE [LARGE SCALE GENOMIC DNA]</scope>
    <source>
        <strain evidence="20 21">CBS 20057</strain>
    </source>
</reference>
<evidence type="ECO:0000256" key="1">
    <source>
        <dbReference type="ARBA" id="ARBA00004448"/>
    </source>
</evidence>
<comment type="function">
    <text evidence="16">Highly selective calcium channel localized to the inner mitochondrial membrane, which mediates calcium uptake into the mitochondrial matrix. Mitochondrial calcium homeostasis plays key roles in cellular physiology and regulates ATP production, cytoplasmic calcium signals and activation of cell death pathways. Sufficient to operate as a pore-forming channel without the need of calcium-sensor or auxiliary subunit.</text>
</comment>
<keyword evidence="8 17" id="KW-0106">Calcium</keyword>
<evidence type="ECO:0000259" key="19">
    <source>
        <dbReference type="Pfam" id="PF04678"/>
    </source>
</evidence>
<feature type="domain" description="Calcium uniporter protein C-terminal" evidence="19">
    <location>
        <begin position="293"/>
        <end position="416"/>
    </location>
</feature>
<keyword evidence="7 17" id="KW-0999">Mitochondrion inner membrane</keyword>
<dbReference type="InterPro" id="IPR039055">
    <property type="entry name" value="MCU_fam"/>
</dbReference>
<evidence type="ECO:0000256" key="3">
    <source>
        <dbReference type="ARBA" id="ARBA00022448"/>
    </source>
</evidence>
<name>A0ABR1R9V2_9PEZI</name>
<feature type="compositionally biased region" description="Basic and acidic residues" evidence="18">
    <location>
        <begin position="61"/>
        <end position="85"/>
    </location>
</feature>
<evidence type="ECO:0000256" key="17">
    <source>
        <dbReference type="RuleBase" id="RU367035"/>
    </source>
</evidence>
<dbReference type="InterPro" id="IPR006769">
    <property type="entry name" value="MCU_C"/>
</dbReference>
<evidence type="ECO:0000256" key="2">
    <source>
        <dbReference type="ARBA" id="ARBA00005653"/>
    </source>
</evidence>
<feature type="region of interest" description="Disordered" evidence="18">
    <location>
        <begin position="54"/>
        <end position="85"/>
    </location>
</feature>
<evidence type="ECO:0000256" key="11">
    <source>
        <dbReference type="ARBA" id="ARBA00023128"/>
    </source>
</evidence>
<organism evidence="20 21">
    <name type="scientific">Apiospora marii</name>
    <dbReference type="NCBI Taxonomy" id="335849"/>
    <lineage>
        <taxon>Eukaryota</taxon>
        <taxon>Fungi</taxon>
        <taxon>Dikarya</taxon>
        <taxon>Ascomycota</taxon>
        <taxon>Pezizomycotina</taxon>
        <taxon>Sordariomycetes</taxon>
        <taxon>Xylariomycetidae</taxon>
        <taxon>Amphisphaeriales</taxon>
        <taxon>Apiosporaceae</taxon>
        <taxon>Apiospora</taxon>
    </lineage>
</organism>
<evidence type="ECO:0000256" key="16">
    <source>
        <dbReference type="ARBA" id="ARBA00045938"/>
    </source>
</evidence>
<evidence type="ECO:0000256" key="4">
    <source>
        <dbReference type="ARBA" id="ARBA00022568"/>
    </source>
</evidence>
<gene>
    <name evidence="20" type="ORF">PG991_012453</name>
</gene>
<evidence type="ECO:0000256" key="6">
    <source>
        <dbReference type="ARBA" id="ARBA00022692"/>
    </source>
</evidence>